<dbReference type="PANTHER" id="PTHR47926:SF344">
    <property type="entry name" value="OS07G0636900 PROTEIN"/>
    <property type="match status" value="1"/>
</dbReference>
<dbReference type="FunFam" id="1.25.40.10:FF:000031">
    <property type="entry name" value="Pentatricopeptide repeat-containing protein mitochondrial"/>
    <property type="match status" value="1"/>
</dbReference>
<evidence type="ECO:0000256" key="4">
    <source>
        <dbReference type="SAM" id="MobiDB-lite"/>
    </source>
</evidence>
<dbReference type="InterPro" id="IPR002885">
    <property type="entry name" value="PPR_rpt"/>
</dbReference>
<dbReference type="Pfam" id="PF20430">
    <property type="entry name" value="Eplus_motif"/>
    <property type="match status" value="1"/>
</dbReference>
<dbReference type="PANTHER" id="PTHR47926">
    <property type="entry name" value="PENTATRICOPEPTIDE REPEAT-CONTAINING PROTEIN"/>
    <property type="match status" value="1"/>
</dbReference>
<gene>
    <name evidence="6" type="ORF">LTRI10_LOCUS53365</name>
</gene>
<dbReference type="InterPro" id="IPR046960">
    <property type="entry name" value="PPR_At4g14850-like_plant"/>
</dbReference>
<dbReference type="Pfam" id="PF13041">
    <property type="entry name" value="PPR_2"/>
    <property type="match status" value="4"/>
</dbReference>
<feature type="repeat" description="PPR" evidence="3">
    <location>
        <begin position="273"/>
        <end position="307"/>
    </location>
</feature>
<reference evidence="6 7" key="1">
    <citation type="submission" date="2024-04" db="EMBL/GenBank/DDBJ databases">
        <authorList>
            <person name="Fracassetti M."/>
        </authorList>
    </citation>
    <scope>NUCLEOTIDE SEQUENCE [LARGE SCALE GENOMIC DNA]</scope>
</reference>
<sequence>MESEFITRSMPKLLPNSPTLLCLPTCWKQAAAFSLPGAQRSTSWLPSFCVKIRGSATSTATELQPTGRFYDNRSPGGCGEANKNVPGDLSNKVSKRQGKIGFRKERLKQYSAMLRECASKVALNEGRAVHGNLIRNGVVPDSHLWVSLTSFYAKCGRLEFARKVLDETPERDVVSWTALISGFVSEGCGDDAVALYCVMRNEDVRPNEYVLATTLKACSLSLDVELGRQVHAEAVKAGLLTDLFVASGLVDLYAKCKEIELADSVFFSMPERNEVLWNVLLNGYAQLGDVKAVLKLFSMMVEWEHKFNRFTLSTVLKGCAKSGHLKEGKLLHSVAIKTGQEVDEFVASCLVDMYSKCGMIGYALQVFKRIKDPDLVTWSAMISGLDQQGFSHDAADLYKAMVLAGVRPNQYIFSSLVSAATSRGDLRFGKAVHACISKYEMEDDMLVSNTLIMMYMKHGQLQDGILIFNSMLEQDTASWSYLLSGFCDSNRCEEAPRIFYQMLVEGFNPNMYTFIDILRSCSSLSDVHFGRQVHTHIIKNCNDSNDFVRTALIDMYAKGRCIEDAVAVFNRLVDRDLFTWTTMIDGYAKTNQPEMALKHFVDMQSEGVKPNEFTIASCLNACSHMATLEGGQQLHSMVVKAGHTGDIIVATAITDMYGKCGCLEDAEANFKDMVLRDAVSWNTIIAVYSYHSQGENALQAYRMMIEKGFLPDEATFLSILSVCSNMGLVEEGKKHFESMSKVYGITPSLEHYACVVNILSRAGQFDEVEAFIKEQKLSTHALIWETVLGACKLHGNLDLGETAARKLFELQPKEDSAYVFLSNIFASKGRWDDVQKIRLLMSEEGIKKEPGCSWVGVDGQVHVFVSQDGSHPKTEQIYAKLQDLKQRLSFSGYIPKTENVLHNISSREKIEHLWHHSERLALGLALISTCPGMPIRIFKNLRICEDCHEVMKVISHVTSREIVIRDFKRFHHFKLGSCSCQDSW</sequence>
<dbReference type="InterPro" id="IPR046849">
    <property type="entry name" value="E2_motif"/>
</dbReference>
<protein>
    <recommendedName>
        <fullName evidence="5">DYW domain-containing protein</fullName>
    </recommendedName>
</protein>
<feature type="region of interest" description="Disordered" evidence="4">
    <location>
        <begin position="71"/>
        <end position="90"/>
    </location>
</feature>
<feature type="domain" description="DYW" evidence="5">
    <location>
        <begin position="892"/>
        <end position="984"/>
    </location>
</feature>
<keyword evidence="7" id="KW-1185">Reference proteome</keyword>
<dbReference type="NCBIfam" id="TIGR00756">
    <property type="entry name" value="PPR"/>
    <property type="match status" value="6"/>
</dbReference>
<dbReference type="GO" id="GO:0008270">
    <property type="term" value="F:zinc ion binding"/>
    <property type="evidence" value="ECO:0007669"/>
    <property type="project" value="InterPro"/>
</dbReference>
<dbReference type="Pfam" id="PF01535">
    <property type="entry name" value="PPR"/>
    <property type="match status" value="4"/>
</dbReference>
<dbReference type="FunFam" id="1.25.40.10:FF:000343">
    <property type="entry name" value="Pentatricopeptide repeat-containing protein At3g58590"/>
    <property type="match status" value="1"/>
</dbReference>
<feature type="repeat" description="PPR" evidence="3">
    <location>
        <begin position="172"/>
        <end position="206"/>
    </location>
</feature>
<name>A0AAV2GY32_9ROSI</name>
<dbReference type="GO" id="GO:0009451">
    <property type="term" value="P:RNA modification"/>
    <property type="evidence" value="ECO:0007669"/>
    <property type="project" value="InterPro"/>
</dbReference>
<dbReference type="FunFam" id="1.25.40.10:FF:000073">
    <property type="entry name" value="Pentatricopeptide repeat-containing protein chloroplastic"/>
    <property type="match status" value="1"/>
</dbReference>
<comment type="similarity">
    <text evidence="1">Belongs to the PPR family. PCMP-H subfamily.</text>
</comment>
<accession>A0AAV2GY32</accession>
<evidence type="ECO:0000313" key="7">
    <source>
        <dbReference type="Proteomes" id="UP001497516"/>
    </source>
</evidence>
<keyword evidence="2" id="KW-0677">Repeat</keyword>
<feature type="repeat" description="PPR" evidence="3">
    <location>
        <begin position="576"/>
        <end position="610"/>
    </location>
</feature>
<proteinExistence type="inferred from homology"/>
<dbReference type="InterPro" id="IPR046848">
    <property type="entry name" value="E_motif"/>
</dbReference>
<dbReference type="Pfam" id="PF20431">
    <property type="entry name" value="E_motif"/>
    <property type="match status" value="1"/>
</dbReference>
<dbReference type="Proteomes" id="UP001497516">
    <property type="component" value="Chromosome 9"/>
</dbReference>
<dbReference type="FunFam" id="1.25.40.10:FF:000366">
    <property type="entry name" value="Pentatricopeptide (PPR) repeat-containing protein"/>
    <property type="match status" value="1"/>
</dbReference>
<evidence type="ECO:0000256" key="1">
    <source>
        <dbReference type="ARBA" id="ARBA00006643"/>
    </source>
</evidence>
<feature type="repeat" description="PPR" evidence="3">
    <location>
        <begin position="677"/>
        <end position="711"/>
    </location>
</feature>
<feature type="repeat" description="PPR" evidence="3">
    <location>
        <begin position="374"/>
        <end position="408"/>
    </location>
</feature>
<dbReference type="InterPro" id="IPR032867">
    <property type="entry name" value="DYW_dom"/>
</dbReference>
<dbReference type="GO" id="GO:0003723">
    <property type="term" value="F:RNA binding"/>
    <property type="evidence" value="ECO:0007669"/>
    <property type="project" value="InterPro"/>
</dbReference>
<evidence type="ECO:0000313" key="6">
    <source>
        <dbReference type="EMBL" id="CAL1414190.1"/>
    </source>
</evidence>
<dbReference type="AlphaFoldDB" id="A0AAV2GY32"/>
<dbReference type="FunFam" id="1.25.40.10:FF:000381">
    <property type="entry name" value="Pentatricopeptide repeat-containing protein"/>
    <property type="match status" value="2"/>
</dbReference>
<evidence type="ECO:0000259" key="5">
    <source>
        <dbReference type="Pfam" id="PF14432"/>
    </source>
</evidence>
<dbReference type="Gene3D" id="1.25.40.10">
    <property type="entry name" value="Tetratricopeptide repeat domain"/>
    <property type="match status" value="5"/>
</dbReference>
<feature type="repeat" description="PPR" evidence="3">
    <location>
        <begin position="475"/>
        <end position="509"/>
    </location>
</feature>
<organism evidence="6 7">
    <name type="scientific">Linum trigynum</name>
    <dbReference type="NCBI Taxonomy" id="586398"/>
    <lineage>
        <taxon>Eukaryota</taxon>
        <taxon>Viridiplantae</taxon>
        <taxon>Streptophyta</taxon>
        <taxon>Embryophyta</taxon>
        <taxon>Tracheophyta</taxon>
        <taxon>Spermatophyta</taxon>
        <taxon>Magnoliopsida</taxon>
        <taxon>eudicotyledons</taxon>
        <taxon>Gunneridae</taxon>
        <taxon>Pentapetalae</taxon>
        <taxon>rosids</taxon>
        <taxon>fabids</taxon>
        <taxon>Malpighiales</taxon>
        <taxon>Linaceae</taxon>
        <taxon>Linum</taxon>
    </lineage>
</organism>
<dbReference type="Pfam" id="PF14432">
    <property type="entry name" value="DYW_deaminase"/>
    <property type="match status" value="1"/>
</dbReference>
<dbReference type="InterPro" id="IPR011990">
    <property type="entry name" value="TPR-like_helical_dom_sf"/>
</dbReference>
<dbReference type="PROSITE" id="PS51375">
    <property type="entry name" value="PPR"/>
    <property type="match status" value="6"/>
</dbReference>
<dbReference type="EMBL" id="OZ034822">
    <property type="protein sequence ID" value="CAL1414190.1"/>
    <property type="molecule type" value="Genomic_DNA"/>
</dbReference>
<evidence type="ECO:0000256" key="2">
    <source>
        <dbReference type="ARBA" id="ARBA00022737"/>
    </source>
</evidence>
<evidence type="ECO:0000256" key="3">
    <source>
        <dbReference type="PROSITE-ProRule" id="PRU00708"/>
    </source>
</evidence>